<dbReference type="Gramene" id="Ma08_t13260.1">
    <property type="protein sequence ID" value="Ma08_p13260.1"/>
    <property type="gene ID" value="Ma08_g13260"/>
</dbReference>
<keyword evidence="4" id="KW-1185">Reference proteome</keyword>
<dbReference type="AlphaFoldDB" id="A0A804K647"/>
<evidence type="ECO:0000256" key="1">
    <source>
        <dbReference type="SAM" id="MobiDB-lite"/>
    </source>
</evidence>
<reference evidence="2" key="1">
    <citation type="submission" date="2021-03" db="EMBL/GenBank/DDBJ databases">
        <authorList>
            <consortium name="Genoscope - CEA"/>
            <person name="William W."/>
        </authorList>
    </citation>
    <scope>NUCLEOTIDE SEQUENCE</scope>
    <source>
        <strain evidence="2">Doubled-haploid Pahang</strain>
    </source>
</reference>
<accession>A0A804K647</accession>
<sequence length="103" mass="11313">MPDSSCFGEVGKGRSAEADSRRKQKSTELNEVVSNGEELNETTSCVEELTVSSQVPRSNIDLHVAEHILHGHVRPPCLCSFCCMLMATQIAYIMFLPEAPSET</sequence>
<evidence type="ECO:0000313" key="3">
    <source>
        <dbReference type="EnsemblPlants" id="Ma08_p13260.1"/>
    </source>
</evidence>
<name>A0A804K647_MUSAM</name>
<evidence type="ECO:0000313" key="4">
    <source>
        <dbReference type="Proteomes" id="UP000012960"/>
    </source>
</evidence>
<dbReference type="Proteomes" id="UP000012960">
    <property type="component" value="Unplaced"/>
</dbReference>
<dbReference type="EnsemblPlants" id="Ma08_t13260.1">
    <property type="protein sequence ID" value="Ma08_p13260.1"/>
    <property type="gene ID" value="Ma08_g13260"/>
</dbReference>
<feature type="compositionally biased region" description="Basic and acidic residues" evidence="1">
    <location>
        <begin position="11"/>
        <end position="28"/>
    </location>
</feature>
<protein>
    <submittedName>
        <fullName evidence="2">(wild Malaysian banana) hypothetical protein</fullName>
    </submittedName>
</protein>
<dbReference type="EMBL" id="HG996472">
    <property type="protein sequence ID" value="CAG1831424.1"/>
    <property type="molecule type" value="Genomic_DNA"/>
</dbReference>
<feature type="region of interest" description="Disordered" evidence="1">
    <location>
        <begin position="1"/>
        <end position="39"/>
    </location>
</feature>
<dbReference type="InParanoid" id="A0A804K647"/>
<evidence type="ECO:0000313" key="2">
    <source>
        <dbReference type="EMBL" id="CAG1831424.1"/>
    </source>
</evidence>
<gene>
    <name evidence="2" type="ORF">GSMUA_346780.1</name>
</gene>
<proteinExistence type="predicted"/>
<organism evidence="3 4">
    <name type="scientific">Musa acuminata subsp. malaccensis</name>
    <name type="common">Wild banana</name>
    <name type="synonym">Musa malaccensis</name>
    <dbReference type="NCBI Taxonomy" id="214687"/>
    <lineage>
        <taxon>Eukaryota</taxon>
        <taxon>Viridiplantae</taxon>
        <taxon>Streptophyta</taxon>
        <taxon>Embryophyta</taxon>
        <taxon>Tracheophyta</taxon>
        <taxon>Spermatophyta</taxon>
        <taxon>Magnoliopsida</taxon>
        <taxon>Liliopsida</taxon>
        <taxon>Zingiberales</taxon>
        <taxon>Musaceae</taxon>
        <taxon>Musa</taxon>
    </lineage>
</organism>
<reference evidence="3" key="2">
    <citation type="submission" date="2021-05" db="UniProtKB">
        <authorList>
            <consortium name="EnsemblPlants"/>
        </authorList>
    </citation>
    <scope>IDENTIFICATION</scope>
    <source>
        <strain evidence="3">subsp. malaccensis</strain>
    </source>
</reference>